<dbReference type="GO" id="GO:0006891">
    <property type="term" value="P:intra-Golgi vesicle-mediated transport"/>
    <property type="evidence" value="ECO:0007669"/>
    <property type="project" value="TreeGrafter"/>
</dbReference>
<dbReference type="PANTHER" id="PTHR21311">
    <property type="entry name" value="CONSERVED OLIGOMERIC GOLGI COMPLEX COMPONENT 8"/>
    <property type="match status" value="1"/>
</dbReference>
<comment type="subcellular location">
    <subcellularLocation>
        <location evidence="1">Golgi apparatus membrane</location>
        <topology evidence="1">Peripheral membrane protein</topology>
    </subcellularLocation>
</comment>
<evidence type="ECO:0000256" key="5">
    <source>
        <dbReference type="ARBA" id="ARBA00022927"/>
    </source>
</evidence>
<keyword evidence="7" id="KW-0472">Membrane</keyword>
<dbReference type="GO" id="GO:0015031">
    <property type="term" value="P:protein transport"/>
    <property type="evidence" value="ECO:0007669"/>
    <property type="project" value="UniProtKB-KW"/>
</dbReference>
<feature type="region of interest" description="Disordered" evidence="9">
    <location>
        <begin position="503"/>
        <end position="529"/>
    </location>
</feature>
<feature type="region of interest" description="Disordered" evidence="9">
    <location>
        <begin position="352"/>
        <end position="381"/>
    </location>
</feature>
<evidence type="ECO:0000256" key="4">
    <source>
        <dbReference type="ARBA" id="ARBA00022448"/>
    </source>
</evidence>
<feature type="compositionally biased region" description="Pro residues" evidence="9">
    <location>
        <begin position="506"/>
        <end position="515"/>
    </location>
</feature>
<protein>
    <recommendedName>
        <fullName evidence="3">Conserved oligomeric Golgi complex subunit 8</fullName>
    </recommendedName>
    <alternativeName>
        <fullName evidence="8">Component of oligomeric Golgi complex 8</fullName>
    </alternativeName>
</protein>
<keyword evidence="6" id="KW-0333">Golgi apparatus</keyword>
<sequence length="703" mass="76479">MDNTDDDSSFQKTSKLEDVTFLSEIIASSSKIPLEHLSNQSSQKYLADLTSHTLQELLEQPASLQTQSHHLTSSLTSLTHTSYPTFLSLHQTTNALSTSLTSLSSSLDALLTSSLPALEESATSWKDRTDAVLKDRSKARVVLEQHEKIRDLLDIPLLIDTCVRNGYFSEALSLISHAKSLAANATASNKHPPSILASVLSEVHHSVMQMLLTLLTTLYEPNRKLPALWKAVNFLRRMDVFGPASPFASAMPHMKGIIGTSTAEVRDRTSDFTSHQISSEEQIALAFLVGREVCLKTTLESSRNDVLRMTRHGELEDREKEDLALYLKKYIDLWREGVYDVVTQFSTIFLEKGSSSSSGPAPTKATSPTSATSPAKSDDPAARYPQQFAHLFRLITVYSTRALTTHLVPVLEPSLPLLSLPLLHSLLTQLTYCSTAFSRVGLDFRTLLSELFSTTVINVVGKDLTTAGDKFVARFAKTPTSSDASSNAVRELVTKTLISPAAASMPPVPPSPSPATPSSATAALSGAGFGSNSPPHIPPQIIASYPPLAEHLNALLTILNNLRLLAPTSILHPLTRILDDDVLAKGGQAIHAYIKAVLADFHEGNVRANGNELQINSEKPAMDIKTILVSFGQVYFVVLVPFMRRALVEGVYGAKLDHNFGGGGENLPNVVMDWEDWVLEADDMGGEGNDLDNGEDSQDEDTE</sequence>
<organism evidence="10 11">
    <name type="scientific">Panaeolus cyanescens</name>
    <dbReference type="NCBI Taxonomy" id="181874"/>
    <lineage>
        <taxon>Eukaryota</taxon>
        <taxon>Fungi</taxon>
        <taxon>Dikarya</taxon>
        <taxon>Basidiomycota</taxon>
        <taxon>Agaricomycotina</taxon>
        <taxon>Agaricomycetes</taxon>
        <taxon>Agaricomycetidae</taxon>
        <taxon>Agaricales</taxon>
        <taxon>Agaricineae</taxon>
        <taxon>Galeropsidaceae</taxon>
        <taxon>Panaeolus</taxon>
    </lineage>
</organism>
<dbReference type="FunCoup" id="A0A409WMM8">
    <property type="interactions" value="42"/>
</dbReference>
<dbReference type="Pfam" id="PF04124">
    <property type="entry name" value="Dor1"/>
    <property type="match status" value="2"/>
</dbReference>
<dbReference type="AlphaFoldDB" id="A0A409WMM8"/>
<keyword evidence="5" id="KW-0653">Protein transport</keyword>
<dbReference type="GO" id="GO:0000139">
    <property type="term" value="C:Golgi membrane"/>
    <property type="evidence" value="ECO:0007669"/>
    <property type="project" value="UniProtKB-SubCell"/>
</dbReference>
<evidence type="ECO:0000256" key="2">
    <source>
        <dbReference type="ARBA" id="ARBA00006419"/>
    </source>
</evidence>
<keyword evidence="4" id="KW-0813">Transport</keyword>
<dbReference type="SUPFAM" id="SSF74788">
    <property type="entry name" value="Cullin repeat-like"/>
    <property type="match status" value="1"/>
</dbReference>
<evidence type="ECO:0000256" key="8">
    <source>
        <dbReference type="ARBA" id="ARBA00031347"/>
    </source>
</evidence>
<gene>
    <name evidence="10" type="ORF">CVT24_010110</name>
</gene>
<evidence type="ECO:0000313" key="11">
    <source>
        <dbReference type="Proteomes" id="UP000284842"/>
    </source>
</evidence>
<dbReference type="InterPro" id="IPR016159">
    <property type="entry name" value="Cullin_repeat-like_dom_sf"/>
</dbReference>
<dbReference type="GO" id="GO:0017119">
    <property type="term" value="C:Golgi transport complex"/>
    <property type="evidence" value="ECO:0007669"/>
    <property type="project" value="InterPro"/>
</dbReference>
<accession>A0A409WMM8</accession>
<reference evidence="10 11" key="1">
    <citation type="journal article" date="2018" name="Evol. Lett.">
        <title>Horizontal gene cluster transfer increased hallucinogenic mushroom diversity.</title>
        <authorList>
            <person name="Reynolds H.T."/>
            <person name="Vijayakumar V."/>
            <person name="Gluck-Thaler E."/>
            <person name="Korotkin H.B."/>
            <person name="Matheny P.B."/>
            <person name="Slot J.C."/>
        </authorList>
    </citation>
    <scope>NUCLEOTIDE SEQUENCE [LARGE SCALE GENOMIC DNA]</scope>
    <source>
        <strain evidence="10 11">2629</strain>
    </source>
</reference>
<comment type="caution">
    <text evidence="10">The sequence shown here is derived from an EMBL/GenBank/DDBJ whole genome shotgun (WGS) entry which is preliminary data.</text>
</comment>
<feature type="compositionally biased region" description="Low complexity" evidence="9">
    <location>
        <begin position="516"/>
        <end position="526"/>
    </location>
</feature>
<evidence type="ECO:0000256" key="1">
    <source>
        <dbReference type="ARBA" id="ARBA00004395"/>
    </source>
</evidence>
<evidence type="ECO:0000256" key="3">
    <source>
        <dbReference type="ARBA" id="ARBA00020983"/>
    </source>
</evidence>
<dbReference type="STRING" id="181874.A0A409WMM8"/>
<evidence type="ECO:0000256" key="7">
    <source>
        <dbReference type="ARBA" id="ARBA00023136"/>
    </source>
</evidence>
<keyword evidence="11" id="KW-1185">Reference proteome</keyword>
<evidence type="ECO:0000313" key="10">
    <source>
        <dbReference type="EMBL" id="PPQ79785.1"/>
    </source>
</evidence>
<feature type="region of interest" description="Disordered" evidence="9">
    <location>
        <begin position="684"/>
        <end position="703"/>
    </location>
</feature>
<dbReference type="OrthoDB" id="1661054at2759"/>
<proteinExistence type="inferred from homology"/>
<dbReference type="EMBL" id="NHTK01005400">
    <property type="protein sequence ID" value="PPQ79785.1"/>
    <property type="molecule type" value="Genomic_DNA"/>
</dbReference>
<comment type="similarity">
    <text evidence="2">Belongs to the COG8 family.</text>
</comment>
<evidence type="ECO:0000256" key="9">
    <source>
        <dbReference type="SAM" id="MobiDB-lite"/>
    </source>
</evidence>
<name>A0A409WMM8_9AGAR</name>
<dbReference type="PANTHER" id="PTHR21311:SF0">
    <property type="entry name" value="CONSERVED OLIGOMERIC GOLGI COMPLEX SUBUNIT 8"/>
    <property type="match status" value="1"/>
</dbReference>
<dbReference type="InterPro" id="IPR007255">
    <property type="entry name" value="COG8"/>
</dbReference>
<dbReference type="Proteomes" id="UP000284842">
    <property type="component" value="Unassembled WGS sequence"/>
</dbReference>
<dbReference type="InParanoid" id="A0A409WMM8"/>
<feature type="compositionally biased region" description="Low complexity" evidence="9">
    <location>
        <begin position="352"/>
        <end position="375"/>
    </location>
</feature>
<evidence type="ECO:0000256" key="6">
    <source>
        <dbReference type="ARBA" id="ARBA00023034"/>
    </source>
</evidence>